<accession>A0A6I6IM76</accession>
<keyword evidence="4" id="KW-1185">Reference proteome</keyword>
<dbReference type="Pfam" id="PF08386">
    <property type="entry name" value="Abhydrolase_4"/>
    <property type="match status" value="1"/>
</dbReference>
<dbReference type="GO" id="GO:0016787">
    <property type="term" value="F:hydrolase activity"/>
    <property type="evidence" value="ECO:0007669"/>
    <property type="project" value="UniProtKB-KW"/>
</dbReference>
<dbReference type="OrthoDB" id="9785847at2"/>
<dbReference type="InterPro" id="IPR029058">
    <property type="entry name" value="AB_hydrolase_fold"/>
</dbReference>
<feature type="domain" description="AB hydrolase-1" evidence="1">
    <location>
        <begin position="16"/>
        <end position="114"/>
    </location>
</feature>
<keyword evidence="3" id="KW-0378">Hydrolase</keyword>
<dbReference type="AlphaFoldDB" id="A0A6I6IM76"/>
<dbReference type="PANTHER" id="PTHR43798">
    <property type="entry name" value="MONOACYLGLYCEROL LIPASE"/>
    <property type="match status" value="1"/>
</dbReference>
<protein>
    <submittedName>
        <fullName evidence="3">Alpha/beta fold hydrolase</fullName>
    </submittedName>
</protein>
<name>A0A6I6IM76_9RHOB</name>
<dbReference type="PRINTS" id="PR00111">
    <property type="entry name" value="ABHYDROLASE"/>
</dbReference>
<dbReference type="InterPro" id="IPR050266">
    <property type="entry name" value="AB_hydrolase_sf"/>
</dbReference>
<feature type="domain" description="Peptidase S33 tripeptidyl aminopeptidase-like C-terminal" evidence="2">
    <location>
        <begin position="196"/>
        <end position="254"/>
    </location>
</feature>
<evidence type="ECO:0000259" key="2">
    <source>
        <dbReference type="Pfam" id="PF08386"/>
    </source>
</evidence>
<dbReference type="Pfam" id="PF00561">
    <property type="entry name" value="Abhydrolase_1"/>
    <property type="match status" value="1"/>
</dbReference>
<dbReference type="EMBL" id="CP034348">
    <property type="protein sequence ID" value="QGX97402.1"/>
    <property type="molecule type" value="Genomic_DNA"/>
</dbReference>
<dbReference type="Gene3D" id="3.40.50.1820">
    <property type="entry name" value="alpha/beta hydrolase"/>
    <property type="match status" value="1"/>
</dbReference>
<reference evidence="4" key="1">
    <citation type="submission" date="2018-12" db="EMBL/GenBank/DDBJ databases">
        <title>Complete genome sequence of Roseovarius sp. MME-070.</title>
        <authorList>
            <person name="Nam Y.-D."/>
            <person name="Kang J."/>
            <person name="Chung W.-H."/>
            <person name="Park Y.S."/>
        </authorList>
    </citation>
    <scope>NUCLEOTIDE SEQUENCE [LARGE SCALE GENOMIC DNA]</scope>
    <source>
        <strain evidence="4">MME-070</strain>
    </source>
</reference>
<dbReference type="InterPro" id="IPR013595">
    <property type="entry name" value="Pept_S33_TAP-like_C"/>
</dbReference>
<dbReference type="KEGG" id="rom:EI983_03545"/>
<proteinExistence type="predicted"/>
<dbReference type="SUPFAM" id="SSF53474">
    <property type="entry name" value="alpha/beta-Hydrolases"/>
    <property type="match status" value="1"/>
</dbReference>
<gene>
    <name evidence="3" type="ORF">EI983_03545</name>
</gene>
<dbReference type="Proteomes" id="UP000428330">
    <property type="component" value="Chromosome"/>
</dbReference>
<evidence type="ECO:0000313" key="3">
    <source>
        <dbReference type="EMBL" id="QGX97402.1"/>
    </source>
</evidence>
<evidence type="ECO:0000313" key="4">
    <source>
        <dbReference type="Proteomes" id="UP000428330"/>
    </source>
</evidence>
<evidence type="ECO:0000259" key="1">
    <source>
        <dbReference type="Pfam" id="PF00561"/>
    </source>
</evidence>
<dbReference type="InterPro" id="IPR000073">
    <property type="entry name" value="AB_hydrolase_1"/>
</dbReference>
<organism evidence="3 4">
    <name type="scientific">Roseovarius faecimaris</name>
    <dbReference type="NCBI Taxonomy" id="2494550"/>
    <lineage>
        <taxon>Bacteria</taxon>
        <taxon>Pseudomonadati</taxon>
        <taxon>Pseudomonadota</taxon>
        <taxon>Alphaproteobacteria</taxon>
        <taxon>Rhodobacterales</taxon>
        <taxon>Roseobacteraceae</taxon>
        <taxon>Roseovarius</taxon>
    </lineage>
</organism>
<dbReference type="RefSeq" id="WP_157706039.1">
    <property type="nucleotide sequence ID" value="NZ_CP034348.1"/>
</dbReference>
<sequence>MAQALDCAMSVEGSGPPLILVHGIGAARNTWAKLMPVLTPHFTVVSYDLRGHGASPMPDGEFGLDELVADLERVRERSGFDQVHVAGHSLGGMIGPAYARLYPERVLSLGVLSTAAFRTEEDSTKVLGVVRAMEERGIPNILPTLTDRWFTDAFIAEHGDVVERRLKQVIGTDAGVFLNVFRIYATVEMSPWLHEVATPALVLTGENDGGCPPRLNEKIAAAMPNAELVILPEYKHSLLLEAGEIVAEHIKRFIHGL</sequence>